<evidence type="ECO:0000256" key="2">
    <source>
        <dbReference type="ARBA" id="ARBA00023239"/>
    </source>
</evidence>
<gene>
    <name evidence="4" type="ORF">FNX48_027140</name>
</gene>
<dbReference type="InterPro" id="IPR050197">
    <property type="entry name" value="Aldolase_class_II_sugar_metab"/>
</dbReference>
<dbReference type="SUPFAM" id="SSF53639">
    <property type="entry name" value="AraD/HMP-PK domain-like"/>
    <property type="match status" value="1"/>
</dbReference>
<evidence type="ECO:0000256" key="1">
    <source>
        <dbReference type="ARBA" id="ARBA00022723"/>
    </source>
</evidence>
<dbReference type="Proteomes" id="UP000315516">
    <property type="component" value="Unassembled WGS sequence"/>
</dbReference>
<dbReference type="InterPro" id="IPR001303">
    <property type="entry name" value="Aldolase_II/adducin_N"/>
</dbReference>
<keyword evidence="2" id="KW-0456">Lyase</keyword>
<feature type="non-terminal residue" evidence="4">
    <location>
        <position position="1"/>
    </location>
</feature>
<dbReference type="PANTHER" id="PTHR22789">
    <property type="entry name" value="FUCULOSE PHOSPHATE ALDOLASE"/>
    <property type="match status" value="1"/>
</dbReference>
<dbReference type="EMBL" id="VJYJ02001859">
    <property type="protein sequence ID" value="MQS10704.1"/>
    <property type="molecule type" value="Genomic_DNA"/>
</dbReference>
<dbReference type="PANTHER" id="PTHR22789:SF0">
    <property type="entry name" value="3-OXO-TETRONATE 4-PHOSPHATE DECARBOXYLASE-RELATED"/>
    <property type="match status" value="1"/>
</dbReference>
<dbReference type="GO" id="GO:0016832">
    <property type="term" value="F:aldehyde-lyase activity"/>
    <property type="evidence" value="ECO:0007669"/>
    <property type="project" value="TreeGrafter"/>
</dbReference>
<dbReference type="InterPro" id="IPR036409">
    <property type="entry name" value="Aldolase_II/adducin_N_sf"/>
</dbReference>
<evidence type="ECO:0000259" key="3">
    <source>
        <dbReference type="Pfam" id="PF00596"/>
    </source>
</evidence>
<name>A0A646IL93_9ACTN</name>
<dbReference type="GO" id="GO:0005829">
    <property type="term" value="C:cytosol"/>
    <property type="evidence" value="ECO:0007669"/>
    <property type="project" value="TreeGrafter"/>
</dbReference>
<comment type="caution">
    <text evidence="4">The sequence shown here is derived from an EMBL/GenBank/DDBJ whole genome shotgun (WGS) entry which is preliminary data.</text>
</comment>
<reference evidence="4" key="1">
    <citation type="submission" date="2019-10" db="EMBL/GenBank/DDBJ databases">
        <title>Streptomyces sp. nov., a novel actinobacterium isolated from alkaline environment.</title>
        <authorList>
            <person name="Golinska P."/>
        </authorList>
    </citation>
    <scope>NUCLEOTIDE SEQUENCE</scope>
    <source>
        <strain evidence="4">IF17</strain>
    </source>
</reference>
<dbReference type="GO" id="GO:0046872">
    <property type="term" value="F:metal ion binding"/>
    <property type="evidence" value="ECO:0007669"/>
    <property type="project" value="UniProtKB-KW"/>
</dbReference>
<dbReference type="AlphaFoldDB" id="A0A646IL93"/>
<accession>A0A646IL93</accession>
<evidence type="ECO:0000313" key="4">
    <source>
        <dbReference type="EMBL" id="MQS10704.1"/>
    </source>
</evidence>
<protein>
    <recommendedName>
        <fullName evidence="3">Class II aldolase/adducin N-terminal domain-containing protein</fullName>
    </recommendedName>
</protein>
<proteinExistence type="predicted"/>
<feature type="domain" description="Class II aldolase/adducin N-terminal" evidence="3">
    <location>
        <begin position="43"/>
        <end position="109"/>
    </location>
</feature>
<keyword evidence="1" id="KW-0479">Metal-binding</keyword>
<feature type="non-terminal residue" evidence="4">
    <location>
        <position position="114"/>
    </location>
</feature>
<dbReference type="Pfam" id="PF00596">
    <property type="entry name" value="Aldolase_II"/>
    <property type="match status" value="1"/>
</dbReference>
<dbReference type="Gene3D" id="3.40.225.10">
    <property type="entry name" value="Class II aldolase/adducin N-terminal domain"/>
    <property type="match status" value="1"/>
</dbReference>
<dbReference type="GO" id="GO:0019323">
    <property type="term" value="P:pentose catabolic process"/>
    <property type="evidence" value="ECO:0007669"/>
    <property type="project" value="TreeGrafter"/>
</dbReference>
<sequence length="114" mass="12689">RCPAANSPSTWRCTGRGRRPWRWCTPTRCTPPPSRRWWRRFPPYERLDPADLPAVDLRGRSVGGEPGRHGSAVPSSELPLHLAVYRARPEALAVVHTHAVHATAVSTLVEEVPA</sequence>
<organism evidence="4">
    <name type="scientific">Streptomyces alkaliphilus</name>
    <dbReference type="NCBI Taxonomy" id="1472722"/>
    <lineage>
        <taxon>Bacteria</taxon>
        <taxon>Bacillati</taxon>
        <taxon>Actinomycetota</taxon>
        <taxon>Actinomycetes</taxon>
        <taxon>Kitasatosporales</taxon>
        <taxon>Streptomycetaceae</taxon>
        <taxon>Streptomyces</taxon>
    </lineage>
</organism>